<accession>A0A5C5YWB1</accession>
<dbReference type="InterPro" id="IPR050463">
    <property type="entry name" value="Gfo/Idh/MocA_oxidrdct_glycsds"/>
</dbReference>
<gene>
    <name evidence="4" type="primary">afr_1</name>
    <name evidence="4" type="ORF">CA13_07230</name>
</gene>
<dbReference type="EMBL" id="SJPJ01000001">
    <property type="protein sequence ID" value="TWT79324.1"/>
    <property type="molecule type" value="Genomic_DNA"/>
</dbReference>
<keyword evidence="5" id="KW-1185">Reference proteome</keyword>
<protein>
    <submittedName>
        <fullName evidence="4">1,5-anhydro-D-fructose reductase</fullName>
        <ecNumber evidence="4">1.1.1.292</ecNumber>
    </submittedName>
</protein>
<sequence>MSSINVAMIGQGFMGRSHSNAWGQVAKFFKTPAKPVMHTVFGQEAENPQAFADNWGWQNASTDWESVVKDPKIDVVDIVTPNFMHAPPAKAAIAAGKHVACEKPIAGTLAEAREMAEAANKAGVKTAVWFCYRRVPAVALAHQMVKDGLLGDILHVRAQYLQDWADESVPLVWRFKKELAGSGAHGDLNAHIIDMTRFVTGEEITEISGAISETFIKKRKLMTGVSAGNIAAGLQGTEEMGDVTVDDTVLFLARFSGGAVASFEAARQATGNQNRNGFEINGTKGSLKFDFERMNELNYYDATRPRAVQGWTNIMCTHAGDHPYVANWWPDAHLIGYEHCFTNEAYDFLSEIAGETPTVPIPTFEDAYQTQRVLEASALSAAEKHAINMDDVK</sequence>
<dbReference type="GO" id="GO:0000166">
    <property type="term" value="F:nucleotide binding"/>
    <property type="evidence" value="ECO:0007669"/>
    <property type="project" value="InterPro"/>
</dbReference>
<dbReference type="Pfam" id="PF01408">
    <property type="entry name" value="GFO_IDH_MocA"/>
    <property type="match status" value="1"/>
</dbReference>
<proteinExistence type="predicted"/>
<evidence type="ECO:0000313" key="5">
    <source>
        <dbReference type="Proteomes" id="UP000315010"/>
    </source>
</evidence>
<reference evidence="4 5" key="1">
    <citation type="submission" date="2019-02" db="EMBL/GenBank/DDBJ databases">
        <title>Deep-cultivation of Planctomycetes and their phenomic and genomic characterization uncovers novel biology.</title>
        <authorList>
            <person name="Wiegand S."/>
            <person name="Jogler M."/>
            <person name="Boedeker C."/>
            <person name="Pinto D."/>
            <person name="Vollmers J."/>
            <person name="Rivas-Marin E."/>
            <person name="Kohn T."/>
            <person name="Peeters S.H."/>
            <person name="Heuer A."/>
            <person name="Rast P."/>
            <person name="Oberbeckmann S."/>
            <person name="Bunk B."/>
            <person name="Jeske O."/>
            <person name="Meyerdierks A."/>
            <person name="Storesund J.E."/>
            <person name="Kallscheuer N."/>
            <person name="Luecker S."/>
            <person name="Lage O.M."/>
            <person name="Pohl T."/>
            <person name="Merkel B.J."/>
            <person name="Hornburger P."/>
            <person name="Mueller R.-W."/>
            <person name="Bruemmer F."/>
            <person name="Labrenz M."/>
            <person name="Spormann A.M."/>
            <person name="Op Den Camp H."/>
            <person name="Overmann J."/>
            <person name="Amann R."/>
            <person name="Jetten M.S.M."/>
            <person name="Mascher T."/>
            <person name="Medema M.H."/>
            <person name="Devos D.P."/>
            <person name="Kaster A.-K."/>
            <person name="Ovreas L."/>
            <person name="Rohde M."/>
            <person name="Galperin M.Y."/>
            <person name="Jogler C."/>
        </authorList>
    </citation>
    <scope>NUCLEOTIDE SEQUENCE [LARGE SCALE GENOMIC DNA]</scope>
    <source>
        <strain evidence="4 5">CA13</strain>
    </source>
</reference>
<organism evidence="4 5">
    <name type="scientific">Novipirellula herctigrandis</name>
    <dbReference type="NCBI Taxonomy" id="2527986"/>
    <lineage>
        <taxon>Bacteria</taxon>
        <taxon>Pseudomonadati</taxon>
        <taxon>Planctomycetota</taxon>
        <taxon>Planctomycetia</taxon>
        <taxon>Pirellulales</taxon>
        <taxon>Pirellulaceae</taxon>
        <taxon>Novipirellula</taxon>
    </lineage>
</organism>
<dbReference type="Proteomes" id="UP000315010">
    <property type="component" value="Unassembled WGS sequence"/>
</dbReference>
<name>A0A5C5YWB1_9BACT</name>
<dbReference type="GO" id="GO:0033712">
    <property type="term" value="F:1,5-anhydro-D-fructose reductase (1,5-anhydro-D-mannitol-forming) activity"/>
    <property type="evidence" value="ECO:0007669"/>
    <property type="project" value="UniProtKB-EC"/>
</dbReference>
<dbReference type="InterPro" id="IPR055170">
    <property type="entry name" value="GFO_IDH_MocA-like_dom"/>
</dbReference>
<dbReference type="Gene3D" id="3.30.360.10">
    <property type="entry name" value="Dihydrodipicolinate Reductase, domain 2"/>
    <property type="match status" value="1"/>
</dbReference>
<dbReference type="PANTHER" id="PTHR43818:SF11">
    <property type="entry name" value="BCDNA.GH03377"/>
    <property type="match status" value="1"/>
</dbReference>
<dbReference type="EC" id="1.1.1.292" evidence="4"/>
<evidence type="ECO:0000259" key="2">
    <source>
        <dbReference type="Pfam" id="PF01408"/>
    </source>
</evidence>
<comment type="caution">
    <text evidence="4">The sequence shown here is derived from an EMBL/GenBank/DDBJ whole genome shotgun (WGS) entry which is preliminary data.</text>
</comment>
<dbReference type="Gene3D" id="3.40.50.720">
    <property type="entry name" value="NAD(P)-binding Rossmann-like Domain"/>
    <property type="match status" value="1"/>
</dbReference>
<dbReference type="SUPFAM" id="SSF51735">
    <property type="entry name" value="NAD(P)-binding Rossmann-fold domains"/>
    <property type="match status" value="1"/>
</dbReference>
<feature type="domain" description="Gfo/Idh/MocA-like oxidoreductase N-terminal" evidence="2">
    <location>
        <begin position="4"/>
        <end position="128"/>
    </location>
</feature>
<dbReference type="PANTHER" id="PTHR43818">
    <property type="entry name" value="BCDNA.GH03377"/>
    <property type="match status" value="1"/>
</dbReference>
<dbReference type="Pfam" id="PF22725">
    <property type="entry name" value="GFO_IDH_MocA_C3"/>
    <property type="match status" value="1"/>
</dbReference>
<evidence type="ECO:0000313" key="4">
    <source>
        <dbReference type="EMBL" id="TWT79324.1"/>
    </source>
</evidence>
<dbReference type="AlphaFoldDB" id="A0A5C5YWB1"/>
<dbReference type="RefSeq" id="WP_146394569.1">
    <property type="nucleotide sequence ID" value="NZ_SJPJ01000001.1"/>
</dbReference>
<evidence type="ECO:0000256" key="1">
    <source>
        <dbReference type="ARBA" id="ARBA00023002"/>
    </source>
</evidence>
<dbReference type="OrthoDB" id="9815825at2"/>
<feature type="domain" description="GFO/IDH/MocA-like oxidoreductase" evidence="3">
    <location>
        <begin position="140"/>
        <end position="287"/>
    </location>
</feature>
<dbReference type="SUPFAM" id="SSF55347">
    <property type="entry name" value="Glyceraldehyde-3-phosphate dehydrogenase-like, C-terminal domain"/>
    <property type="match status" value="1"/>
</dbReference>
<dbReference type="InterPro" id="IPR036291">
    <property type="entry name" value="NAD(P)-bd_dom_sf"/>
</dbReference>
<evidence type="ECO:0000259" key="3">
    <source>
        <dbReference type="Pfam" id="PF22725"/>
    </source>
</evidence>
<keyword evidence="1 4" id="KW-0560">Oxidoreductase</keyword>
<dbReference type="InterPro" id="IPR000683">
    <property type="entry name" value="Gfo/Idh/MocA-like_OxRdtase_N"/>
</dbReference>